<dbReference type="GO" id="GO:0005901">
    <property type="term" value="C:caveola"/>
    <property type="evidence" value="ECO:0007669"/>
    <property type="project" value="UniProtKB-SubCell"/>
</dbReference>
<evidence type="ECO:0000256" key="9">
    <source>
        <dbReference type="ARBA" id="ARBA00023170"/>
    </source>
</evidence>
<keyword evidence="6 14" id="KW-1133">Transmembrane helix</keyword>
<dbReference type="GeneID" id="100900260"/>
<keyword evidence="10" id="KW-0325">Glycoprotein</keyword>
<evidence type="ECO:0000256" key="8">
    <source>
        <dbReference type="ARBA" id="ARBA00023157"/>
    </source>
</evidence>
<dbReference type="PRINTS" id="PR01609">
    <property type="entry name" value="CD36FAMILY"/>
</dbReference>
<evidence type="ECO:0000313" key="15">
    <source>
        <dbReference type="Proteomes" id="UP000694867"/>
    </source>
</evidence>
<evidence type="ECO:0000256" key="7">
    <source>
        <dbReference type="ARBA" id="ARBA00023136"/>
    </source>
</evidence>
<dbReference type="PANTHER" id="PTHR11923:SF110">
    <property type="entry name" value="SCAVENGER RECEPTOR CLASS B MEMBER 1"/>
    <property type="match status" value="1"/>
</dbReference>
<evidence type="ECO:0000313" key="16">
    <source>
        <dbReference type="RefSeq" id="XP_018495037.2"/>
    </source>
</evidence>
<sequence>MALKDRDVVMLCVGVMVAIFGIGGLLTLSKLFEVLVIGRLPLLPGSETYEGWKKISFPIYQKFYYFNVTNPEAVLKRGETPKLVEVGPYTWRGEWVKENVEWNPNGTLQYREKKTYWFDREHSVGDQDDRIVTINTPLVAASQRVKNASPVMKLAIAIVVNALNESLFIRRSVRQLTYEGYPDVLAELSHIMNKNIPVKKGRFAYMSGKNDTDEGLFNVFSGSENIDRFNQIDRWNGRQKLPWWNPDTPCADIKGTNGELIHPIRNEDSHIYFFNPNFCKPWKLSRDSQPVSSYGLPLQRFVAGPEVLYNSSKNPDHACFETSRYKLPSGGMDISRCQFGIPLVLSYPHFYAADPAYLEAVDGLSPDRAKHQFSIDIEPRMGIALGLAARAQINIKLTRVDLLSAFRNIPEIVLPIFWQEMDISQTPEFANHLHGLIDQPYLYATLAYASMIACGGLVALGTLVHIFLVYLRNLNQAPDLSRDKEAKCQADLGGPVIVTSRHIPLIRKMRSLFWSRKTWKRTLKKEPHSKTLDGDMAPSAPSAVLNNSPKNNNSIQSTSSPSASPVAAADYRGSEWIKNIFIPDQSMSTKVNCNVTLK</sequence>
<dbReference type="KEGG" id="goe:100900260"/>
<evidence type="ECO:0000256" key="14">
    <source>
        <dbReference type="SAM" id="Phobius"/>
    </source>
</evidence>
<keyword evidence="15" id="KW-1185">Reference proteome</keyword>
<dbReference type="AlphaFoldDB" id="A0AAJ7L3W9"/>
<reference evidence="16" key="1">
    <citation type="submission" date="2025-08" db="UniProtKB">
        <authorList>
            <consortium name="RefSeq"/>
        </authorList>
    </citation>
    <scope>IDENTIFICATION</scope>
</reference>
<feature type="transmembrane region" description="Helical" evidence="14">
    <location>
        <begin position="441"/>
        <end position="471"/>
    </location>
</feature>
<evidence type="ECO:0000256" key="3">
    <source>
        <dbReference type="ARBA" id="ARBA00010532"/>
    </source>
</evidence>
<evidence type="ECO:0000256" key="13">
    <source>
        <dbReference type="SAM" id="MobiDB-lite"/>
    </source>
</evidence>
<accession>A0AAJ7L3W9</accession>
<keyword evidence="4" id="KW-1003">Cell membrane</keyword>
<name>A0AAJ7L3W9_9ACAR</name>
<evidence type="ECO:0000256" key="4">
    <source>
        <dbReference type="ARBA" id="ARBA00022475"/>
    </source>
</evidence>
<dbReference type="Proteomes" id="UP000694867">
    <property type="component" value="Unplaced"/>
</dbReference>
<dbReference type="GO" id="GO:0005044">
    <property type="term" value="F:scavenger receptor activity"/>
    <property type="evidence" value="ECO:0007669"/>
    <property type="project" value="TreeGrafter"/>
</dbReference>
<evidence type="ECO:0000256" key="2">
    <source>
        <dbReference type="ARBA" id="ARBA00004651"/>
    </source>
</evidence>
<feature type="compositionally biased region" description="Polar residues" evidence="13">
    <location>
        <begin position="544"/>
        <end position="558"/>
    </location>
</feature>
<keyword evidence="9" id="KW-0675">Receptor</keyword>
<proteinExistence type="inferred from homology"/>
<comment type="similarity">
    <text evidence="3">Belongs to the CD36 family.</text>
</comment>
<dbReference type="GO" id="GO:0005737">
    <property type="term" value="C:cytoplasm"/>
    <property type="evidence" value="ECO:0007669"/>
    <property type="project" value="TreeGrafter"/>
</dbReference>
<keyword evidence="5 14" id="KW-0812">Transmembrane</keyword>
<dbReference type="Pfam" id="PF01130">
    <property type="entry name" value="CD36"/>
    <property type="match status" value="1"/>
</dbReference>
<evidence type="ECO:0000256" key="12">
    <source>
        <dbReference type="ARBA" id="ARBA00042244"/>
    </source>
</evidence>
<keyword evidence="7 14" id="KW-0472">Membrane</keyword>
<dbReference type="PANTHER" id="PTHR11923">
    <property type="entry name" value="SCAVENGER RECEPTOR CLASS B TYPE-1 SR-B1"/>
    <property type="match status" value="1"/>
</dbReference>
<organism evidence="15 16">
    <name type="scientific">Galendromus occidentalis</name>
    <name type="common">western predatory mite</name>
    <dbReference type="NCBI Taxonomy" id="34638"/>
    <lineage>
        <taxon>Eukaryota</taxon>
        <taxon>Metazoa</taxon>
        <taxon>Ecdysozoa</taxon>
        <taxon>Arthropoda</taxon>
        <taxon>Chelicerata</taxon>
        <taxon>Arachnida</taxon>
        <taxon>Acari</taxon>
        <taxon>Parasitiformes</taxon>
        <taxon>Mesostigmata</taxon>
        <taxon>Gamasina</taxon>
        <taxon>Phytoseioidea</taxon>
        <taxon>Phytoseiidae</taxon>
        <taxon>Typhlodrominae</taxon>
        <taxon>Galendromus</taxon>
    </lineage>
</organism>
<evidence type="ECO:0000256" key="1">
    <source>
        <dbReference type="ARBA" id="ARBA00004189"/>
    </source>
</evidence>
<evidence type="ECO:0000256" key="11">
    <source>
        <dbReference type="ARBA" id="ARBA00040821"/>
    </source>
</evidence>
<keyword evidence="8" id="KW-1015">Disulfide bond</keyword>
<dbReference type="RefSeq" id="XP_018495037.2">
    <property type="nucleotide sequence ID" value="XM_018639521.2"/>
</dbReference>
<gene>
    <name evidence="16" type="primary">LOC100900260</name>
</gene>
<comment type="subcellular location">
    <subcellularLocation>
        <location evidence="2">Cell membrane</location>
        <topology evidence="2">Multi-pass membrane protein</topology>
    </subcellularLocation>
    <subcellularLocation>
        <location evidence="1">Membrane</location>
        <location evidence="1">Caveola</location>
        <topology evidence="1">Multi-pass membrane protein</topology>
    </subcellularLocation>
</comment>
<evidence type="ECO:0000256" key="5">
    <source>
        <dbReference type="ARBA" id="ARBA00022692"/>
    </source>
</evidence>
<feature type="transmembrane region" description="Helical" evidence="14">
    <location>
        <begin position="7"/>
        <end position="28"/>
    </location>
</feature>
<feature type="region of interest" description="Disordered" evidence="13">
    <location>
        <begin position="525"/>
        <end position="566"/>
    </location>
</feature>
<evidence type="ECO:0000256" key="6">
    <source>
        <dbReference type="ARBA" id="ARBA00022989"/>
    </source>
</evidence>
<protein>
    <recommendedName>
        <fullName evidence="11">Scavenger receptor class B member 1</fullName>
    </recommendedName>
    <alternativeName>
        <fullName evidence="12">SR-BI</fullName>
    </alternativeName>
</protein>
<evidence type="ECO:0000256" key="10">
    <source>
        <dbReference type="ARBA" id="ARBA00023180"/>
    </source>
</evidence>
<dbReference type="InterPro" id="IPR002159">
    <property type="entry name" value="CD36_fam"/>
</dbReference>